<dbReference type="EMBL" id="CP113520">
    <property type="protein sequence ID" value="WAJ31179.1"/>
    <property type="molecule type" value="Genomic_DNA"/>
</dbReference>
<reference evidence="1" key="1">
    <citation type="submission" date="2022-11" db="EMBL/GenBank/DDBJ databases">
        <title>beta-Carotene-producing bacterium, Jeongeuplla avenae sp. nov., alleviates the salt stress of Arabidopsis seedlings.</title>
        <authorList>
            <person name="Jiang L."/>
            <person name="Lee J."/>
        </authorList>
    </citation>
    <scope>NUCLEOTIDE SEQUENCE</scope>
    <source>
        <strain evidence="1">DY_R2A_6</strain>
    </source>
</reference>
<keyword evidence="2" id="KW-1185">Reference proteome</keyword>
<evidence type="ECO:0000313" key="1">
    <source>
        <dbReference type="EMBL" id="WAJ31179.1"/>
    </source>
</evidence>
<sequence>MDMVYSNVAGLGCWSVNSPSGFVASVEPQSSYVLLHWMRSGRIDYHTGPCRTVFSAGSVFTWSSAELHRVEHASDLDIVVTTIRQDDLARFVQVLTGSEHKGRVEFFAVPPDSPNERGLRFVMATLAGAILDDTPLAYAPLAIASLKDMTLGAMIELCPNNIRMPGFVKPSEPVAVARARDFMRANMSRPIRVADIARASGIPLRTLQIAFRRATGESLVEHLRMLRLERARFDLTDPAWSPRVSEVAYRWGFSNLSDFSRRYQQAFGERPRDSLRRKWHA</sequence>
<name>A0ACD4NWU9_9HYPH</name>
<accession>A0ACD4NWU9</accession>
<dbReference type="Proteomes" id="UP001163223">
    <property type="component" value="Chromosome"/>
</dbReference>
<organism evidence="1 2">
    <name type="scientific">Antarcticirhabdus aurantiaca</name>
    <dbReference type="NCBI Taxonomy" id="2606717"/>
    <lineage>
        <taxon>Bacteria</taxon>
        <taxon>Pseudomonadati</taxon>
        <taxon>Pseudomonadota</taxon>
        <taxon>Alphaproteobacteria</taxon>
        <taxon>Hyphomicrobiales</taxon>
        <taxon>Aurantimonadaceae</taxon>
        <taxon>Antarcticirhabdus</taxon>
    </lineage>
</organism>
<evidence type="ECO:0000313" key="2">
    <source>
        <dbReference type="Proteomes" id="UP001163223"/>
    </source>
</evidence>
<proteinExistence type="predicted"/>
<gene>
    <name evidence="1" type="ORF">OXU80_13650</name>
</gene>
<protein>
    <submittedName>
        <fullName evidence="1">Helix-turn-helix transcriptional regulator</fullName>
    </submittedName>
</protein>